<name>A0A7X0P6J5_9ACTN</name>
<keyword evidence="2" id="KW-1185">Reference proteome</keyword>
<gene>
    <name evidence="1" type="ORF">HD593_011000</name>
</gene>
<dbReference type="RefSeq" id="WP_185112786.1">
    <property type="nucleotide sequence ID" value="NZ_BAAAXY010000153.1"/>
</dbReference>
<dbReference type="EMBL" id="JACHMI010000001">
    <property type="protein sequence ID" value="MBB6556205.1"/>
    <property type="molecule type" value="Genomic_DNA"/>
</dbReference>
<comment type="caution">
    <text evidence="1">The sequence shown here is derived from an EMBL/GenBank/DDBJ whole genome shotgun (WGS) entry which is preliminary data.</text>
</comment>
<sequence>MVTFTDTEAVIASYITANATPGRWTSLTEIRQHLTRWTRPQVDTTLRLMERLEDVCIAPESNQKTLTEQDRAAAVEIGGQAKHLIWIAG</sequence>
<organism evidence="1 2">
    <name type="scientific">Nonomuraea rubra</name>
    <dbReference type="NCBI Taxonomy" id="46180"/>
    <lineage>
        <taxon>Bacteria</taxon>
        <taxon>Bacillati</taxon>
        <taxon>Actinomycetota</taxon>
        <taxon>Actinomycetes</taxon>
        <taxon>Streptosporangiales</taxon>
        <taxon>Streptosporangiaceae</taxon>
        <taxon>Nonomuraea</taxon>
    </lineage>
</organism>
<accession>A0A7X0P6J5</accession>
<protein>
    <submittedName>
        <fullName evidence="1">Uncharacterized protein</fullName>
    </submittedName>
</protein>
<reference evidence="1 2" key="1">
    <citation type="submission" date="2020-08" db="EMBL/GenBank/DDBJ databases">
        <title>Sequencing the genomes of 1000 actinobacteria strains.</title>
        <authorList>
            <person name="Klenk H.-P."/>
        </authorList>
    </citation>
    <scope>NUCLEOTIDE SEQUENCE [LARGE SCALE GENOMIC DNA]</scope>
    <source>
        <strain evidence="1 2">DSM 43768</strain>
    </source>
</reference>
<dbReference type="AlphaFoldDB" id="A0A7X0P6J5"/>
<evidence type="ECO:0000313" key="2">
    <source>
        <dbReference type="Proteomes" id="UP000565579"/>
    </source>
</evidence>
<proteinExistence type="predicted"/>
<evidence type="ECO:0000313" key="1">
    <source>
        <dbReference type="EMBL" id="MBB6556205.1"/>
    </source>
</evidence>
<dbReference type="Proteomes" id="UP000565579">
    <property type="component" value="Unassembled WGS sequence"/>
</dbReference>